<dbReference type="CDD" id="cd00808">
    <property type="entry name" value="GluRS_core"/>
    <property type="match status" value="1"/>
</dbReference>
<comment type="subcellular location">
    <subcellularLocation>
        <location evidence="1 11">Cytoplasm</location>
    </subcellularLocation>
</comment>
<feature type="domain" description="Glutamyl/glutaminyl-tRNA synthetase class Ib catalytic" evidence="12">
    <location>
        <begin position="2"/>
        <end position="310"/>
    </location>
</feature>
<dbReference type="GO" id="GO:0005524">
    <property type="term" value="F:ATP binding"/>
    <property type="evidence" value="ECO:0007669"/>
    <property type="project" value="UniProtKB-UniRule"/>
</dbReference>
<sequence length="466" mass="53302">MIRVRFAPSPTGALHIGGGRTALFNWLFARHNNGKFILRIEDTDRTRSTKEAVQTILHGLEWLGIDWDEGPNSDGNFGPYFQTERMEIYKKYADQLIKEGKAYYCFCTPEMLEEKRKLAAQKKEAPKYDGACRELSKNPGGPFVIRFKMPIGEITEVEDLVRGKVKFENDLLDDFVVVKSDGVPTYNFAAVVDDHLMEISHVIRGDDHLSNTPRQIVLYKAFGWKLPAFAHIPMILGPDKARLSKRHGAASVIEYRDLGYLPEAVINYIAKLGWGYKDQEVFSRQELIDLFTLEAVSKNAAIFDIEKLKWLNGNYIRTALPERIVDLCEPLLFDAYGKQDLAYISKIVRLFLDRLKVINEITDLTPYYFNDDFPFDEKAKKYLGSEDSSKIINTLKDKLVGVAPFIKDNIEKMFKQLAEEMKVKLGVIIHPCRAAVSGRVETPPMYDVLEVLGKDRVNKRLSKYPQ</sequence>
<dbReference type="GO" id="GO:0004818">
    <property type="term" value="F:glutamate-tRNA ligase activity"/>
    <property type="evidence" value="ECO:0007669"/>
    <property type="project" value="UniProtKB-UniRule"/>
</dbReference>
<dbReference type="GO" id="GO:0005829">
    <property type="term" value="C:cytosol"/>
    <property type="evidence" value="ECO:0007669"/>
    <property type="project" value="TreeGrafter"/>
</dbReference>
<dbReference type="PANTHER" id="PTHR43311:SF2">
    <property type="entry name" value="GLUTAMATE--TRNA LIGASE, MITOCHONDRIAL-RELATED"/>
    <property type="match status" value="1"/>
</dbReference>
<keyword evidence="7 11" id="KW-0067">ATP-binding</keyword>
<evidence type="ECO:0000256" key="1">
    <source>
        <dbReference type="ARBA" id="ARBA00004496"/>
    </source>
</evidence>
<evidence type="ECO:0000259" key="12">
    <source>
        <dbReference type="Pfam" id="PF00749"/>
    </source>
</evidence>
<protein>
    <recommendedName>
        <fullName evidence="11">Glutamate--tRNA ligase</fullName>
        <ecNumber evidence="11">6.1.1.17</ecNumber>
    </recommendedName>
    <alternativeName>
        <fullName evidence="11">Glutamyl-tRNA synthetase</fullName>
        <shortName evidence="11">GluRS</shortName>
    </alternativeName>
</protein>
<evidence type="ECO:0000256" key="7">
    <source>
        <dbReference type="ARBA" id="ARBA00022840"/>
    </source>
</evidence>
<keyword evidence="6 11" id="KW-0547">Nucleotide-binding</keyword>
<dbReference type="Gene3D" id="3.40.50.620">
    <property type="entry name" value="HUPs"/>
    <property type="match status" value="1"/>
</dbReference>
<reference evidence="14 15" key="1">
    <citation type="submission" date="2019-12" db="EMBL/GenBank/DDBJ databases">
        <authorList>
            <person name="Wolfe R."/>
            <person name="Danczak R."/>
            <person name="Wilkins M."/>
        </authorList>
    </citation>
    <scope>NUCLEOTIDE SEQUENCE [LARGE SCALE GENOMIC DNA]</scope>
    <source>
        <strain evidence="14">X2_MaxBin.013</strain>
    </source>
</reference>
<evidence type="ECO:0000256" key="6">
    <source>
        <dbReference type="ARBA" id="ARBA00022741"/>
    </source>
</evidence>
<comment type="cofactor">
    <cofactor evidence="11">
        <name>Zn(2+)</name>
        <dbReference type="ChEBI" id="CHEBI:29105"/>
    </cofactor>
    <text evidence="11">Binds 1 zinc ion per subunit.</text>
</comment>
<dbReference type="FunFam" id="3.40.50.620:FF:000007">
    <property type="entry name" value="Glutamate--tRNA ligase"/>
    <property type="match status" value="1"/>
</dbReference>
<comment type="similarity">
    <text evidence="2 11">Belongs to the class-I aminoacyl-tRNA synthetase family. Glutamate--tRNA ligase type 1 subfamily.</text>
</comment>
<evidence type="ECO:0000256" key="2">
    <source>
        <dbReference type="ARBA" id="ARBA00007894"/>
    </source>
</evidence>
<dbReference type="AlphaFoldDB" id="A0A833L049"/>
<evidence type="ECO:0000256" key="4">
    <source>
        <dbReference type="ARBA" id="ARBA00022490"/>
    </source>
</evidence>
<evidence type="ECO:0000256" key="10">
    <source>
        <dbReference type="ARBA" id="ARBA00048351"/>
    </source>
</evidence>
<dbReference type="EC" id="6.1.1.17" evidence="11"/>
<evidence type="ECO:0000313" key="15">
    <source>
        <dbReference type="Proteomes" id="UP000488506"/>
    </source>
</evidence>
<dbReference type="PROSITE" id="PS00178">
    <property type="entry name" value="AA_TRNA_LIGASE_I"/>
    <property type="match status" value="1"/>
</dbReference>
<feature type="binding site" evidence="11">
    <location>
        <position position="132"/>
    </location>
    <ligand>
        <name>Zn(2+)</name>
        <dbReference type="ChEBI" id="CHEBI:29105"/>
    </ligand>
</feature>
<comment type="caution">
    <text evidence="14">The sequence shown here is derived from an EMBL/GenBank/DDBJ whole genome shotgun (WGS) entry which is preliminary data.</text>
</comment>
<dbReference type="InterPro" id="IPR014729">
    <property type="entry name" value="Rossmann-like_a/b/a_fold"/>
</dbReference>
<dbReference type="EMBL" id="WPAF01000026">
    <property type="protein sequence ID" value="KAF0133425.1"/>
    <property type="molecule type" value="Genomic_DNA"/>
</dbReference>
<feature type="binding site" evidence="11">
    <location>
        <position position="105"/>
    </location>
    <ligand>
        <name>Zn(2+)</name>
        <dbReference type="ChEBI" id="CHEBI:29105"/>
    </ligand>
</feature>
<feature type="short sequence motif" description="'KMSKS' region" evidence="11">
    <location>
        <begin position="242"/>
        <end position="246"/>
    </location>
</feature>
<evidence type="ECO:0000256" key="3">
    <source>
        <dbReference type="ARBA" id="ARBA00011245"/>
    </source>
</evidence>
<evidence type="ECO:0000256" key="8">
    <source>
        <dbReference type="ARBA" id="ARBA00022917"/>
    </source>
</evidence>
<feature type="short sequence motif" description="'HIGH' region" evidence="11">
    <location>
        <begin position="8"/>
        <end position="18"/>
    </location>
</feature>
<dbReference type="GO" id="GO:0006424">
    <property type="term" value="P:glutamyl-tRNA aminoacylation"/>
    <property type="evidence" value="ECO:0007669"/>
    <property type="project" value="UniProtKB-UniRule"/>
</dbReference>
<feature type="binding site" evidence="11">
    <location>
        <position position="245"/>
    </location>
    <ligand>
        <name>ATP</name>
        <dbReference type="ChEBI" id="CHEBI:30616"/>
    </ligand>
</feature>
<organism evidence="14 15">
    <name type="scientific">Candidatus Saganbacteria bacterium</name>
    <dbReference type="NCBI Taxonomy" id="2575572"/>
    <lineage>
        <taxon>Bacteria</taxon>
        <taxon>Bacillati</taxon>
        <taxon>Saganbacteria</taxon>
    </lineage>
</organism>
<evidence type="ECO:0000256" key="11">
    <source>
        <dbReference type="HAMAP-Rule" id="MF_00022"/>
    </source>
</evidence>
<feature type="domain" description="Aminoacyl-tRNA synthetase class I anticodon-binding" evidence="13">
    <location>
        <begin position="324"/>
        <end position="463"/>
    </location>
</feature>
<comment type="subunit">
    <text evidence="3 11">Monomer.</text>
</comment>
<accession>A0A833L049</accession>
<proteinExistence type="inferred from homology"/>
<keyword evidence="11" id="KW-0479">Metal-binding</keyword>
<dbReference type="SUPFAM" id="SSF52374">
    <property type="entry name" value="Nucleotidylyl transferase"/>
    <property type="match status" value="1"/>
</dbReference>
<dbReference type="Pfam" id="PF19269">
    <property type="entry name" value="Anticodon_2"/>
    <property type="match status" value="1"/>
</dbReference>
<dbReference type="InterPro" id="IPR000924">
    <property type="entry name" value="Glu/Gln-tRNA-synth"/>
</dbReference>
<feature type="binding site" evidence="11">
    <location>
        <position position="107"/>
    </location>
    <ligand>
        <name>Zn(2+)</name>
        <dbReference type="ChEBI" id="CHEBI:29105"/>
    </ligand>
</feature>
<name>A0A833L049_UNCSA</name>
<dbReference type="GO" id="GO:0000049">
    <property type="term" value="F:tRNA binding"/>
    <property type="evidence" value="ECO:0007669"/>
    <property type="project" value="InterPro"/>
</dbReference>
<comment type="function">
    <text evidence="11">Catalyzes the attachment of glutamate to tRNA(Glu) in a two-step reaction: glutamate is first activated by ATP to form Glu-AMP and then transferred to the acceptor end of tRNA(Glu).</text>
</comment>
<dbReference type="NCBIfam" id="TIGR00464">
    <property type="entry name" value="gltX_bact"/>
    <property type="match status" value="1"/>
</dbReference>
<keyword evidence="8 11" id="KW-0648">Protein biosynthesis</keyword>
<dbReference type="GO" id="GO:0008270">
    <property type="term" value="F:zinc ion binding"/>
    <property type="evidence" value="ECO:0007669"/>
    <property type="project" value="UniProtKB-UniRule"/>
</dbReference>
<dbReference type="InterPro" id="IPR004527">
    <property type="entry name" value="Glu-tRNA-ligase_bac/mito"/>
</dbReference>
<dbReference type="InterPro" id="IPR049940">
    <property type="entry name" value="GluQ/Sye"/>
</dbReference>
<keyword evidence="9 11" id="KW-0030">Aminoacyl-tRNA synthetase</keyword>
<dbReference type="InterPro" id="IPR001412">
    <property type="entry name" value="aa-tRNA-synth_I_CS"/>
</dbReference>
<gene>
    <name evidence="11" type="primary">gltX</name>
    <name evidence="14" type="ORF">FD145_1288</name>
</gene>
<evidence type="ECO:0000259" key="13">
    <source>
        <dbReference type="Pfam" id="PF19269"/>
    </source>
</evidence>
<dbReference type="Pfam" id="PF00749">
    <property type="entry name" value="tRNA-synt_1c"/>
    <property type="match status" value="1"/>
</dbReference>
<dbReference type="Gene3D" id="1.10.10.350">
    <property type="match status" value="1"/>
</dbReference>
<keyword evidence="11" id="KW-0862">Zinc</keyword>
<dbReference type="PRINTS" id="PR00987">
    <property type="entry name" value="TRNASYNTHGLU"/>
</dbReference>
<dbReference type="InterPro" id="IPR008925">
    <property type="entry name" value="aa_tRNA-synth_I_cd-bd_sf"/>
</dbReference>
<dbReference type="HAMAP" id="MF_00022">
    <property type="entry name" value="Glu_tRNA_synth_type1"/>
    <property type="match status" value="1"/>
</dbReference>
<dbReference type="SUPFAM" id="SSF48163">
    <property type="entry name" value="An anticodon-binding domain of class I aminoacyl-tRNA synthetases"/>
    <property type="match status" value="1"/>
</dbReference>
<dbReference type="InterPro" id="IPR020751">
    <property type="entry name" value="aa-tRNA-synth_I_codon-bd_sub2"/>
</dbReference>
<dbReference type="Proteomes" id="UP000488506">
    <property type="component" value="Unassembled WGS sequence"/>
</dbReference>
<dbReference type="InterPro" id="IPR045462">
    <property type="entry name" value="aa-tRNA-synth_I_cd-bd"/>
</dbReference>
<feature type="binding site" evidence="11">
    <location>
        <position position="134"/>
    </location>
    <ligand>
        <name>Zn(2+)</name>
        <dbReference type="ChEBI" id="CHEBI:29105"/>
    </ligand>
</feature>
<dbReference type="InterPro" id="IPR033910">
    <property type="entry name" value="GluRS_core"/>
</dbReference>
<dbReference type="InterPro" id="IPR020058">
    <property type="entry name" value="Glu/Gln-tRNA-synth_Ib_cat-dom"/>
</dbReference>
<keyword evidence="4 11" id="KW-0963">Cytoplasm</keyword>
<keyword evidence="5 11" id="KW-0436">Ligase</keyword>
<evidence type="ECO:0000313" key="14">
    <source>
        <dbReference type="EMBL" id="KAF0133425.1"/>
    </source>
</evidence>
<evidence type="ECO:0000256" key="5">
    <source>
        <dbReference type="ARBA" id="ARBA00022598"/>
    </source>
</evidence>
<dbReference type="PANTHER" id="PTHR43311">
    <property type="entry name" value="GLUTAMATE--TRNA LIGASE"/>
    <property type="match status" value="1"/>
</dbReference>
<evidence type="ECO:0000256" key="9">
    <source>
        <dbReference type="ARBA" id="ARBA00023146"/>
    </source>
</evidence>
<comment type="catalytic activity">
    <reaction evidence="10 11">
        <text>tRNA(Glu) + L-glutamate + ATP = L-glutamyl-tRNA(Glu) + AMP + diphosphate</text>
        <dbReference type="Rhea" id="RHEA:23540"/>
        <dbReference type="Rhea" id="RHEA-COMP:9663"/>
        <dbReference type="Rhea" id="RHEA-COMP:9680"/>
        <dbReference type="ChEBI" id="CHEBI:29985"/>
        <dbReference type="ChEBI" id="CHEBI:30616"/>
        <dbReference type="ChEBI" id="CHEBI:33019"/>
        <dbReference type="ChEBI" id="CHEBI:78442"/>
        <dbReference type="ChEBI" id="CHEBI:78520"/>
        <dbReference type="ChEBI" id="CHEBI:456215"/>
        <dbReference type="EC" id="6.1.1.17"/>
    </reaction>
</comment>